<comment type="subcellular location">
    <subcellularLocation>
        <location evidence="1 12">Cell outer membrane</location>
        <topology evidence="1 12">Multi-pass membrane protein</topology>
    </subcellularLocation>
</comment>
<evidence type="ECO:0000256" key="11">
    <source>
        <dbReference type="ARBA" id="ARBA00023237"/>
    </source>
</evidence>
<dbReference type="Gene3D" id="2.170.130.10">
    <property type="entry name" value="TonB-dependent receptor, plug domain"/>
    <property type="match status" value="1"/>
</dbReference>
<dbReference type="PROSITE" id="PS52016">
    <property type="entry name" value="TONB_DEPENDENT_REC_3"/>
    <property type="match status" value="1"/>
</dbReference>
<evidence type="ECO:0000256" key="2">
    <source>
        <dbReference type="ARBA" id="ARBA00022448"/>
    </source>
</evidence>
<keyword evidence="17" id="KW-0675">Receptor</keyword>
<keyword evidence="2 12" id="KW-0813">Transport</keyword>
<reference evidence="17 18" key="1">
    <citation type="submission" date="2017-08" db="EMBL/GenBank/DDBJ databases">
        <title>Infants hospitalized years apart are colonized by the same room-sourced microbial strains.</title>
        <authorList>
            <person name="Brooks B."/>
            <person name="Olm M.R."/>
            <person name="Firek B.A."/>
            <person name="Baker R."/>
            <person name="Thomas B.C."/>
            <person name="Morowitz M.J."/>
            <person name="Banfield J.F."/>
        </authorList>
    </citation>
    <scope>NUCLEOTIDE SEQUENCE [LARGE SCALE GENOMIC DNA]</scope>
    <source>
        <strain evidence="17">S2_005_003_R2_47</strain>
    </source>
</reference>
<dbReference type="Pfam" id="PF07715">
    <property type="entry name" value="Plug"/>
    <property type="match status" value="1"/>
</dbReference>
<dbReference type="PANTHER" id="PTHR32552">
    <property type="entry name" value="FERRICHROME IRON RECEPTOR-RELATED"/>
    <property type="match status" value="1"/>
</dbReference>
<keyword evidence="10 12" id="KW-0472">Membrane</keyword>
<dbReference type="InterPro" id="IPR036942">
    <property type="entry name" value="Beta-barrel_TonB_sf"/>
</dbReference>
<keyword evidence="9 13" id="KW-0798">TonB box</keyword>
<sequence length="788" mass="84662">MLNRIHLLSSAALVALPVAAQAQEAPQAPDDYADQEIIVTGTAGGGVSRQDAAFAITSVGSEAIERAAPNSTADLLKVIPGVTAESSGGQNGANIFVRGYPSGGDAVFVTLTVQGVPYFAPPTLSFLENTQLIRIDETIDRVEAVRGGTGALFGNGQPGLTVNFVQKEGGRDFEGLVKASVTDFGTVRGDAVVSGPLGENTSFMVGGYYANGNGIRDPRYTVEKGGQITANIRHDLDHGSILVFGRYLNDHGQWLLPIPVVRDGDKVRQFGNIDPGTGVLAGPETRRTMLPDGTGVDLADGRGAKLVNFGTNIDYELGEGIQIRYRASYLNGDADTTGLVPASTAMSAADYAASLGSSVGSLTYVNGGQAVADPANQQVIRAGTWIVRKQIEDFTNDLNLEWKSGNNKLTLGAYYSDFSSDDQWNLGNIRLLAAENNARVLDLVLGNGQIATNNGYTQGSFFNVNAAYEGREYAFYAVDEYQLTPELRFDAGIRYQNYRATGTLENNSSVDIDGNPDTLYDNGTAVLDGTFSNIAYKNGAWSWTAGLNYDFSPMVGAYVRYNRGNTNPFFDNLREGITVSPRVDNYEGGLKLRTDMLSLYATLFHTRFTGLVTTVIQNGAPVADIGGARSTGIELEGQIRPVENFSIAFSGAWLDAKYRNFFADGGTTDLSGNRVQRQPKWQWRVTPSYDIPFGNDGKLTVYSTVAYIGDRFSDTANTQDLPNYFKVDAGIALDVNRALSFAVTADNLTNEVGLTEGDPRTLGQTGGEVVNARPILGRSFRFSAAYKF</sequence>
<evidence type="ECO:0000256" key="7">
    <source>
        <dbReference type="ARBA" id="ARBA00023004"/>
    </source>
</evidence>
<accession>A0A2W5LB14</accession>
<dbReference type="Pfam" id="PF00593">
    <property type="entry name" value="TonB_dep_Rec_b-barrel"/>
    <property type="match status" value="1"/>
</dbReference>
<dbReference type="Proteomes" id="UP000248597">
    <property type="component" value="Unassembled WGS sequence"/>
</dbReference>
<dbReference type="GO" id="GO:0009279">
    <property type="term" value="C:cell outer membrane"/>
    <property type="evidence" value="ECO:0007669"/>
    <property type="project" value="UniProtKB-SubCell"/>
</dbReference>
<feature type="domain" description="TonB-dependent receptor-like beta-barrel" evidence="15">
    <location>
        <begin position="299"/>
        <end position="748"/>
    </location>
</feature>
<dbReference type="InterPro" id="IPR039426">
    <property type="entry name" value="TonB-dep_rcpt-like"/>
</dbReference>
<comment type="caution">
    <text evidence="17">The sequence shown here is derived from an EMBL/GenBank/DDBJ whole genome shotgun (WGS) entry which is preliminary data.</text>
</comment>
<evidence type="ECO:0000256" key="14">
    <source>
        <dbReference type="SAM" id="SignalP"/>
    </source>
</evidence>
<protein>
    <submittedName>
        <fullName evidence="17">TonB-dependent receptor</fullName>
    </submittedName>
</protein>
<comment type="similarity">
    <text evidence="12 13">Belongs to the TonB-dependent receptor family.</text>
</comment>
<dbReference type="AlphaFoldDB" id="A0A2W5LB14"/>
<evidence type="ECO:0000256" key="13">
    <source>
        <dbReference type="RuleBase" id="RU003357"/>
    </source>
</evidence>
<feature type="chain" id="PRO_5015994769" evidence="14">
    <location>
        <begin position="23"/>
        <end position="788"/>
    </location>
</feature>
<proteinExistence type="inferred from homology"/>
<dbReference type="InterPro" id="IPR012910">
    <property type="entry name" value="Plug_dom"/>
</dbReference>
<name>A0A2W5LB14_SPHMC</name>
<feature type="domain" description="TonB-dependent receptor plug" evidence="16">
    <location>
        <begin position="49"/>
        <end position="159"/>
    </location>
</feature>
<dbReference type="SUPFAM" id="SSF56935">
    <property type="entry name" value="Porins"/>
    <property type="match status" value="1"/>
</dbReference>
<dbReference type="PANTHER" id="PTHR32552:SF89">
    <property type="entry name" value="CATECHOLATE SIDEROPHORE RECEPTOR FIU"/>
    <property type="match status" value="1"/>
</dbReference>
<keyword evidence="5 12" id="KW-0812">Transmembrane</keyword>
<evidence type="ECO:0000256" key="4">
    <source>
        <dbReference type="ARBA" id="ARBA00022496"/>
    </source>
</evidence>
<dbReference type="InterPro" id="IPR000531">
    <property type="entry name" value="Beta-barrel_TonB"/>
</dbReference>
<evidence type="ECO:0000313" key="18">
    <source>
        <dbReference type="Proteomes" id="UP000248597"/>
    </source>
</evidence>
<organism evidence="17 18">
    <name type="scientific">Sphingopyxis macrogoltabida</name>
    <name type="common">Sphingomonas macrogoltabidus</name>
    <dbReference type="NCBI Taxonomy" id="33050"/>
    <lineage>
        <taxon>Bacteria</taxon>
        <taxon>Pseudomonadati</taxon>
        <taxon>Pseudomonadota</taxon>
        <taxon>Alphaproteobacteria</taxon>
        <taxon>Sphingomonadales</taxon>
        <taxon>Sphingomonadaceae</taxon>
        <taxon>Sphingopyxis</taxon>
    </lineage>
</organism>
<evidence type="ECO:0000256" key="1">
    <source>
        <dbReference type="ARBA" id="ARBA00004571"/>
    </source>
</evidence>
<keyword evidence="11 12" id="KW-0998">Cell outer membrane</keyword>
<evidence type="ECO:0000256" key="3">
    <source>
        <dbReference type="ARBA" id="ARBA00022452"/>
    </source>
</evidence>
<evidence type="ECO:0000256" key="10">
    <source>
        <dbReference type="ARBA" id="ARBA00023136"/>
    </source>
</evidence>
<evidence type="ECO:0000259" key="16">
    <source>
        <dbReference type="Pfam" id="PF07715"/>
    </source>
</evidence>
<dbReference type="GO" id="GO:0015344">
    <property type="term" value="F:siderophore uptake transmembrane transporter activity"/>
    <property type="evidence" value="ECO:0007669"/>
    <property type="project" value="TreeGrafter"/>
</dbReference>
<keyword evidence="3 12" id="KW-1134">Transmembrane beta strand</keyword>
<evidence type="ECO:0000256" key="6">
    <source>
        <dbReference type="ARBA" id="ARBA00022729"/>
    </source>
</evidence>
<dbReference type="Gene3D" id="2.40.170.20">
    <property type="entry name" value="TonB-dependent receptor, beta-barrel domain"/>
    <property type="match status" value="1"/>
</dbReference>
<keyword evidence="6 14" id="KW-0732">Signal</keyword>
<dbReference type="InterPro" id="IPR037066">
    <property type="entry name" value="Plug_dom_sf"/>
</dbReference>
<evidence type="ECO:0000313" key="17">
    <source>
        <dbReference type="EMBL" id="PZQ24658.1"/>
    </source>
</evidence>
<gene>
    <name evidence="17" type="ORF">DI569_00305</name>
</gene>
<feature type="signal peptide" evidence="14">
    <location>
        <begin position="1"/>
        <end position="22"/>
    </location>
</feature>
<dbReference type="EMBL" id="QFPJ01000001">
    <property type="protein sequence ID" value="PZQ24658.1"/>
    <property type="molecule type" value="Genomic_DNA"/>
</dbReference>
<evidence type="ECO:0000256" key="9">
    <source>
        <dbReference type="ARBA" id="ARBA00023077"/>
    </source>
</evidence>
<evidence type="ECO:0000256" key="8">
    <source>
        <dbReference type="ARBA" id="ARBA00023065"/>
    </source>
</evidence>
<keyword evidence="4" id="KW-0410">Iron transport</keyword>
<evidence type="ECO:0000256" key="12">
    <source>
        <dbReference type="PROSITE-ProRule" id="PRU01360"/>
    </source>
</evidence>
<keyword evidence="7" id="KW-0408">Iron</keyword>
<keyword evidence="8" id="KW-0406">Ion transport</keyword>
<evidence type="ECO:0000256" key="5">
    <source>
        <dbReference type="ARBA" id="ARBA00022692"/>
    </source>
</evidence>
<evidence type="ECO:0000259" key="15">
    <source>
        <dbReference type="Pfam" id="PF00593"/>
    </source>
</evidence>